<organism evidence="1 2">
    <name type="scientific">Caenorhabditis remanei</name>
    <name type="common">Caenorhabditis vulgaris</name>
    <dbReference type="NCBI Taxonomy" id="31234"/>
    <lineage>
        <taxon>Eukaryota</taxon>
        <taxon>Metazoa</taxon>
        <taxon>Ecdysozoa</taxon>
        <taxon>Nematoda</taxon>
        <taxon>Chromadorea</taxon>
        <taxon>Rhabditida</taxon>
        <taxon>Rhabditina</taxon>
        <taxon>Rhabditomorpha</taxon>
        <taxon>Rhabditoidea</taxon>
        <taxon>Rhabditidae</taxon>
        <taxon>Peloderinae</taxon>
        <taxon>Caenorhabditis</taxon>
    </lineage>
</organism>
<dbReference type="CTD" id="78774607"/>
<dbReference type="KEGG" id="crq:GCK72_008257"/>
<dbReference type="EMBL" id="WUAV01000003">
    <property type="protein sequence ID" value="KAF1760011.1"/>
    <property type="molecule type" value="Genomic_DNA"/>
</dbReference>
<reference evidence="1 2" key="1">
    <citation type="submission" date="2019-12" db="EMBL/GenBank/DDBJ databases">
        <title>Chromosome-level assembly of the Caenorhabditis remanei genome.</title>
        <authorList>
            <person name="Teterina A.A."/>
            <person name="Willis J.H."/>
            <person name="Phillips P.C."/>
        </authorList>
    </citation>
    <scope>NUCLEOTIDE SEQUENCE [LARGE SCALE GENOMIC DNA]</scope>
    <source>
        <strain evidence="1 2">PX506</strain>
        <tissue evidence="1">Whole organism</tissue>
    </source>
</reference>
<evidence type="ECO:0000313" key="2">
    <source>
        <dbReference type="Proteomes" id="UP000483820"/>
    </source>
</evidence>
<accession>A0A6A5GZ68</accession>
<sequence>MAVTQTMLCPLCSDLFTDKRHAYKHFHYRRFLCGEEGCNRKFYTEDEKVAHCAEEGHRETFKTTNSTIQPWPSPKRCCVHSVVICSPTKDTPTNIFIIGDFCVEKKVAIESSTLRMRRWHIVQRKGTGKRSRVTTATANSTAKMATSRMMCPICAEDFDDVRHVLKHFRYRRFPCGHQGCTLEFYSEVERTAHCTANDHRETFRIIRVPYLDKLVKLMIKDARRLFRMRAAPPAAVRP</sequence>
<proteinExistence type="predicted"/>
<dbReference type="RefSeq" id="XP_053586306.1">
    <property type="nucleotide sequence ID" value="XM_053726729.1"/>
</dbReference>
<comment type="caution">
    <text evidence="1">The sequence shown here is derived from an EMBL/GenBank/DDBJ whole genome shotgun (WGS) entry which is preliminary data.</text>
</comment>
<name>A0A6A5GZ68_CAERE</name>
<gene>
    <name evidence="1" type="ORF">GCK72_008257</name>
</gene>
<dbReference type="GeneID" id="78774607"/>
<dbReference type="AlphaFoldDB" id="A0A6A5GZ68"/>
<dbReference type="Proteomes" id="UP000483820">
    <property type="component" value="Chromosome III"/>
</dbReference>
<protein>
    <submittedName>
        <fullName evidence="1">Uncharacterized protein</fullName>
    </submittedName>
</protein>
<evidence type="ECO:0000313" key="1">
    <source>
        <dbReference type="EMBL" id="KAF1760011.1"/>
    </source>
</evidence>